<protein>
    <submittedName>
        <fullName evidence="1">Uncharacterized protein</fullName>
    </submittedName>
</protein>
<dbReference type="AlphaFoldDB" id="A0A0H5QT47"/>
<name>A0A0H5QT47_9EUKA</name>
<dbReference type="EMBL" id="HACM01004752">
    <property type="protein sequence ID" value="CRZ05194.1"/>
    <property type="molecule type" value="Transcribed_RNA"/>
</dbReference>
<dbReference type="EMBL" id="HACM01004751">
    <property type="protein sequence ID" value="CRZ05193.1"/>
    <property type="molecule type" value="Transcribed_RNA"/>
</dbReference>
<accession>A0A0H5QT47</accession>
<proteinExistence type="predicted"/>
<evidence type="ECO:0000313" key="1">
    <source>
        <dbReference type="EMBL" id="CRZ05193.1"/>
    </source>
</evidence>
<organism evidence="1">
    <name type="scientific">Spongospora subterranea</name>
    <dbReference type="NCBI Taxonomy" id="70186"/>
    <lineage>
        <taxon>Eukaryota</taxon>
        <taxon>Sar</taxon>
        <taxon>Rhizaria</taxon>
        <taxon>Endomyxa</taxon>
        <taxon>Phytomyxea</taxon>
        <taxon>Plasmodiophorida</taxon>
        <taxon>Plasmodiophoridae</taxon>
        <taxon>Spongospora</taxon>
    </lineage>
</organism>
<reference evidence="1" key="1">
    <citation type="submission" date="2015-04" db="EMBL/GenBank/DDBJ databases">
        <title>The genome sequence of the plant pathogenic Rhizarian Plasmodiophora brassicae reveals insights in its biotrophic life cycle and the origin of chitin synthesis.</title>
        <authorList>
            <person name="Schwelm A."/>
            <person name="Fogelqvist J."/>
            <person name="Knaust A."/>
            <person name="Julke S."/>
            <person name="Lilja T."/>
            <person name="Dhandapani V."/>
            <person name="Bonilla-Rosso G."/>
            <person name="Karlsson M."/>
            <person name="Shevchenko A."/>
            <person name="Choi S.R."/>
            <person name="Kim H.G."/>
            <person name="Park J.Y."/>
            <person name="Lim Y.P."/>
            <person name="Ludwig-Muller J."/>
            <person name="Dixelius C."/>
        </authorList>
    </citation>
    <scope>NUCLEOTIDE SEQUENCE</scope>
    <source>
        <tissue evidence="1">Potato root galls</tissue>
    </source>
</reference>
<sequence>MRCRRRRTVCWQRGTISSFFKVLKMGKNTYAHCDKRNYPSFVGNFSKQQRIWNEVPFGRRIYPIGQTNNTFNLHHQLQLQRLQGPTDARPDRTAVVCADFDNGFDGAPIVAGDARK</sequence>
<feature type="non-terminal residue" evidence="1">
    <location>
        <position position="116"/>
    </location>
</feature>